<keyword evidence="4" id="KW-1185">Reference proteome</keyword>
<feature type="compositionally biased region" description="Polar residues" evidence="2">
    <location>
        <begin position="27"/>
        <end position="47"/>
    </location>
</feature>
<comment type="similarity">
    <text evidence="1">Belongs to the HSBP1 family.</text>
</comment>
<dbReference type="PANTHER" id="PTHR19424:SF0">
    <property type="entry name" value="HEAT SHOCK FACTOR BINDING PROTEIN 1"/>
    <property type="match status" value="1"/>
</dbReference>
<dbReference type="PANTHER" id="PTHR19424">
    <property type="entry name" value="HEAT SHOCK FACTOR BINDING PROTEIN 1"/>
    <property type="match status" value="1"/>
</dbReference>
<comment type="caution">
    <text evidence="3">The sequence shown here is derived from an EMBL/GenBank/DDBJ whole genome shotgun (WGS) entry which is preliminary data.</text>
</comment>
<name>A0A9P5XZ75_9AGAR</name>
<dbReference type="InterPro" id="IPR009643">
    <property type="entry name" value="HS1-bd"/>
</dbReference>
<gene>
    <name evidence="3" type="ORF">BDZ94DRAFT_1266323</name>
</gene>
<evidence type="ECO:0000313" key="4">
    <source>
        <dbReference type="Proteomes" id="UP000807353"/>
    </source>
</evidence>
<accession>A0A9P5XZ75</accession>
<dbReference type="Gene3D" id="1.20.5.430">
    <property type="match status" value="1"/>
</dbReference>
<evidence type="ECO:0000256" key="1">
    <source>
        <dbReference type="ARBA" id="ARBA00006349"/>
    </source>
</evidence>
<evidence type="ECO:0000256" key="2">
    <source>
        <dbReference type="SAM" id="MobiDB-lite"/>
    </source>
</evidence>
<feature type="region of interest" description="Disordered" evidence="2">
    <location>
        <begin position="1"/>
        <end position="47"/>
    </location>
</feature>
<dbReference type="Proteomes" id="UP000807353">
    <property type="component" value="Unassembled WGS sequence"/>
</dbReference>
<proteinExistence type="inferred from homology"/>
<dbReference type="OrthoDB" id="4159489at2759"/>
<dbReference type="Pfam" id="PF06825">
    <property type="entry name" value="HSBP1"/>
    <property type="match status" value="1"/>
</dbReference>
<reference evidence="3" key="1">
    <citation type="submission" date="2020-11" db="EMBL/GenBank/DDBJ databases">
        <authorList>
            <consortium name="DOE Joint Genome Institute"/>
            <person name="Ahrendt S."/>
            <person name="Riley R."/>
            <person name="Andreopoulos W."/>
            <person name="Labutti K."/>
            <person name="Pangilinan J."/>
            <person name="Ruiz-Duenas F.J."/>
            <person name="Barrasa J.M."/>
            <person name="Sanchez-Garcia M."/>
            <person name="Camarero S."/>
            <person name="Miyauchi S."/>
            <person name="Serrano A."/>
            <person name="Linde D."/>
            <person name="Babiker R."/>
            <person name="Drula E."/>
            <person name="Ayuso-Fernandez I."/>
            <person name="Pacheco R."/>
            <person name="Padilla G."/>
            <person name="Ferreira P."/>
            <person name="Barriuso J."/>
            <person name="Kellner H."/>
            <person name="Castanera R."/>
            <person name="Alfaro M."/>
            <person name="Ramirez L."/>
            <person name="Pisabarro A.G."/>
            <person name="Kuo A."/>
            <person name="Tritt A."/>
            <person name="Lipzen A."/>
            <person name="He G."/>
            <person name="Yan M."/>
            <person name="Ng V."/>
            <person name="Cullen D."/>
            <person name="Martin F."/>
            <person name="Rosso M.-N."/>
            <person name="Henrissat B."/>
            <person name="Hibbett D."/>
            <person name="Martinez A.T."/>
            <person name="Grigoriev I.V."/>
        </authorList>
    </citation>
    <scope>NUCLEOTIDE SEQUENCE</scope>
    <source>
        <strain evidence="3">CBS 247.69</strain>
    </source>
</reference>
<dbReference type="EMBL" id="MU150300">
    <property type="protein sequence ID" value="KAF9460338.1"/>
    <property type="molecule type" value="Genomic_DNA"/>
</dbReference>
<organism evidence="3 4">
    <name type="scientific">Collybia nuda</name>
    <dbReference type="NCBI Taxonomy" id="64659"/>
    <lineage>
        <taxon>Eukaryota</taxon>
        <taxon>Fungi</taxon>
        <taxon>Dikarya</taxon>
        <taxon>Basidiomycota</taxon>
        <taxon>Agaricomycotina</taxon>
        <taxon>Agaricomycetes</taxon>
        <taxon>Agaricomycetidae</taxon>
        <taxon>Agaricales</taxon>
        <taxon>Tricholomatineae</taxon>
        <taxon>Clitocybaceae</taxon>
        <taxon>Collybia</taxon>
    </lineage>
</organism>
<dbReference type="GO" id="GO:0005829">
    <property type="term" value="C:cytosol"/>
    <property type="evidence" value="ECO:0007669"/>
    <property type="project" value="TreeGrafter"/>
</dbReference>
<evidence type="ECO:0000313" key="3">
    <source>
        <dbReference type="EMBL" id="KAF9460338.1"/>
    </source>
</evidence>
<dbReference type="GO" id="GO:0005634">
    <property type="term" value="C:nucleus"/>
    <property type="evidence" value="ECO:0007669"/>
    <property type="project" value="TreeGrafter"/>
</dbReference>
<keyword evidence="3" id="KW-0346">Stress response</keyword>
<dbReference type="AlphaFoldDB" id="A0A9P5XZ75"/>
<dbReference type="GO" id="GO:0070370">
    <property type="term" value="P:cellular heat acclimation"/>
    <property type="evidence" value="ECO:0007669"/>
    <property type="project" value="TreeGrafter"/>
</dbReference>
<protein>
    <submittedName>
        <fullName evidence="3">Heat shock factor binding protein 1-domain-containing protein</fullName>
    </submittedName>
</protein>
<sequence length="125" mass="13161">MPSSALPLNVVPSTPAKGNIADKDKTPTPSVKQPTATSKPSALSATDISSPHELTAFVETLLEQLDSKFDEMSTQILDRMNQMSTRVDALEASIQDIINGDVSVPQSPSPVGGTPGMRRSDSGPQ</sequence>
<dbReference type="GO" id="GO:0003714">
    <property type="term" value="F:transcription corepressor activity"/>
    <property type="evidence" value="ECO:0007669"/>
    <property type="project" value="InterPro"/>
</dbReference>
<feature type="region of interest" description="Disordered" evidence="2">
    <location>
        <begin position="100"/>
        <end position="125"/>
    </location>
</feature>